<gene>
    <name evidence="1" type="ORF">GURASL_07390</name>
</gene>
<accession>A0ABN6VSL4</accession>
<protein>
    <submittedName>
        <fullName evidence="1">PBS lyase</fullName>
    </submittedName>
</protein>
<proteinExistence type="predicted"/>
<sequence length="724" mass="78914">METSPQQLPAAIDPELVAALLIELNILRRQVTAYPEGHPVIGAAADKVAGLAERLLQMPENVTLGITRDAVLLGEHPLDRKNPVYRDFARALAERGVAALTIHRTPAADELRAFSSIMGRKREELRQAGGMARALAAAGVSRLQVEEINYELFRITDEEQLASPPAGSAGKPAAGLREKFVQGLLDGTLDPFGEATERTGGIDLPLLARLLNERSRESRLGGPSACEAVALSFIHRLERELAAGRDSQEYAEKLAALVAELAPELRRQMLDSTFALLGERPAAASRTLPAFPSTLLLEALDELNGQNSAIPPVILNLCRHLAAPGAANGRVPAAAAQDGHLATLVREEESARFMPESYRQDLQQIAATGRVAESGIKEAGELREAIAAANQEAKVGAIIMEILRTDPDPTDGPGMAERLTELCAYYLETGDFAPLTALCADLPPPGEEPANQFQAQLREIVANPAFTAALIEAPATWGKERYDEIRAIIERIGPPCLAPLLDRLAEEQNMSLRRYYMECLAAMGTAARDAIVARLGDDRWFYLRNLIIVLRTLNDPAAGQSLHRFLGHPHPRVRQETLRTLVHFGDQEGERMLLRELASDNRETLLTAIHLTERSHSPQVRGRLLELFGKGGLGNAEVEIRCAAVRAMAEIGDGAFLPELARQLRSRSLFRAAPLTRLKVEIIRSLGRYRQPEAVRLLQEAATGSGEVAQAAREALRTCQGRLR</sequence>
<dbReference type="Proteomes" id="UP001317705">
    <property type="component" value="Chromosome"/>
</dbReference>
<dbReference type="RefSeq" id="WP_282001879.1">
    <property type="nucleotide sequence ID" value="NZ_AP027151.1"/>
</dbReference>
<reference evidence="1 2" key="1">
    <citation type="submission" date="2022-12" db="EMBL/GenBank/DDBJ databases">
        <title>Polyphasic characterization of Geotalea uranireducens NIT-SL11 newly isolated from a complex of sewage sludge and microbially reduced graphene oxide.</title>
        <authorList>
            <person name="Xie L."/>
            <person name="Yoshida N."/>
            <person name="Meng L."/>
        </authorList>
    </citation>
    <scope>NUCLEOTIDE SEQUENCE [LARGE SCALE GENOMIC DNA]</scope>
    <source>
        <strain evidence="1 2">NIT-SL11</strain>
    </source>
</reference>
<dbReference type="InterPro" id="IPR011989">
    <property type="entry name" value="ARM-like"/>
</dbReference>
<dbReference type="EMBL" id="AP027151">
    <property type="protein sequence ID" value="BDV41816.1"/>
    <property type="molecule type" value="Genomic_DNA"/>
</dbReference>
<dbReference type="InterPro" id="IPR004155">
    <property type="entry name" value="PBS_lyase_HEAT"/>
</dbReference>
<dbReference type="Gene3D" id="1.25.10.10">
    <property type="entry name" value="Leucine-rich Repeat Variant"/>
    <property type="match status" value="2"/>
</dbReference>
<organism evidence="1 2">
    <name type="scientific">Geotalea uraniireducens</name>
    <dbReference type="NCBI Taxonomy" id="351604"/>
    <lineage>
        <taxon>Bacteria</taxon>
        <taxon>Pseudomonadati</taxon>
        <taxon>Thermodesulfobacteriota</taxon>
        <taxon>Desulfuromonadia</taxon>
        <taxon>Geobacterales</taxon>
        <taxon>Geobacteraceae</taxon>
        <taxon>Geotalea</taxon>
    </lineage>
</organism>
<keyword evidence="1" id="KW-0456">Lyase</keyword>
<evidence type="ECO:0000313" key="1">
    <source>
        <dbReference type="EMBL" id="BDV41816.1"/>
    </source>
</evidence>
<evidence type="ECO:0000313" key="2">
    <source>
        <dbReference type="Proteomes" id="UP001317705"/>
    </source>
</evidence>
<dbReference type="GO" id="GO:0016829">
    <property type="term" value="F:lyase activity"/>
    <property type="evidence" value="ECO:0007669"/>
    <property type="project" value="UniProtKB-KW"/>
</dbReference>
<name>A0ABN6VSL4_9BACT</name>
<dbReference type="SUPFAM" id="SSF48371">
    <property type="entry name" value="ARM repeat"/>
    <property type="match status" value="1"/>
</dbReference>
<keyword evidence="2" id="KW-1185">Reference proteome</keyword>
<dbReference type="SMART" id="SM00567">
    <property type="entry name" value="EZ_HEAT"/>
    <property type="match status" value="4"/>
</dbReference>
<dbReference type="InterPro" id="IPR016024">
    <property type="entry name" value="ARM-type_fold"/>
</dbReference>